<dbReference type="Pfam" id="PF00126">
    <property type="entry name" value="HTH_1"/>
    <property type="match status" value="1"/>
</dbReference>
<dbReference type="InterPro" id="IPR005119">
    <property type="entry name" value="LysR_subst-bd"/>
</dbReference>
<keyword evidence="7" id="KW-1185">Reference proteome</keyword>
<dbReference type="GO" id="GO:0003700">
    <property type="term" value="F:DNA-binding transcription factor activity"/>
    <property type="evidence" value="ECO:0007669"/>
    <property type="project" value="InterPro"/>
</dbReference>
<dbReference type="Gene3D" id="1.10.10.10">
    <property type="entry name" value="Winged helix-like DNA-binding domain superfamily/Winged helix DNA-binding domain"/>
    <property type="match status" value="1"/>
</dbReference>
<proteinExistence type="inferred from homology"/>
<evidence type="ECO:0000256" key="3">
    <source>
        <dbReference type="ARBA" id="ARBA00023125"/>
    </source>
</evidence>
<dbReference type="InterPro" id="IPR036390">
    <property type="entry name" value="WH_DNA-bd_sf"/>
</dbReference>
<dbReference type="RefSeq" id="WP_251260212.1">
    <property type="nucleotide sequence ID" value="NZ_JAMQGP010000001.1"/>
</dbReference>
<dbReference type="PANTHER" id="PTHR30118">
    <property type="entry name" value="HTH-TYPE TRANSCRIPTIONAL REGULATOR LEUO-RELATED"/>
    <property type="match status" value="1"/>
</dbReference>
<feature type="domain" description="HTH lysR-type" evidence="5">
    <location>
        <begin position="8"/>
        <end position="65"/>
    </location>
</feature>
<dbReference type="Gene3D" id="3.40.190.10">
    <property type="entry name" value="Periplasmic binding protein-like II"/>
    <property type="match status" value="2"/>
</dbReference>
<evidence type="ECO:0000313" key="6">
    <source>
        <dbReference type="EMBL" id="MCM2678864.1"/>
    </source>
</evidence>
<dbReference type="PANTHER" id="PTHR30118:SF6">
    <property type="entry name" value="HTH-TYPE TRANSCRIPTIONAL REGULATOR LEUO"/>
    <property type="match status" value="1"/>
</dbReference>
<reference evidence="6 7" key="1">
    <citation type="journal article" date="2013" name="Antonie Van Leeuwenhoek">
        <title>Echinimonas agarilytica gen. nov., sp. nov., a new gammaproteobacterium isolated from the sea urchin Strongylocentrotus intermedius.</title>
        <authorList>
            <person name="Nedashkovskaya O.I."/>
            <person name="Stenkova A.M."/>
            <person name="Zhukova N.V."/>
            <person name="Van Trappen S."/>
            <person name="Lee J.S."/>
            <person name="Kim S.B."/>
        </authorList>
    </citation>
    <scope>NUCLEOTIDE SEQUENCE [LARGE SCALE GENOMIC DNA]</scope>
    <source>
        <strain evidence="6 7">KMM 6351</strain>
    </source>
</reference>
<dbReference type="SUPFAM" id="SSF53850">
    <property type="entry name" value="Periplasmic binding protein-like II"/>
    <property type="match status" value="1"/>
</dbReference>
<comment type="caution">
    <text evidence="6">The sequence shown here is derived from an EMBL/GenBank/DDBJ whole genome shotgun (WGS) entry which is preliminary data.</text>
</comment>
<keyword evidence="4" id="KW-0804">Transcription</keyword>
<evidence type="ECO:0000313" key="7">
    <source>
        <dbReference type="Proteomes" id="UP001165393"/>
    </source>
</evidence>
<organism evidence="6 7">
    <name type="scientific">Echinimonas agarilytica</name>
    <dbReference type="NCBI Taxonomy" id="1215918"/>
    <lineage>
        <taxon>Bacteria</taxon>
        <taxon>Pseudomonadati</taxon>
        <taxon>Pseudomonadota</taxon>
        <taxon>Gammaproteobacteria</taxon>
        <taxon>Alteromonadales</taxon>
        <taxon>Echinimonadaceae</taxon>
        <taxon>Echinimonas</taxon>
    </lineage>
</organism>
<sequence length="304" mass="35154">MKKTSEQFDLNLLRIFLNVYQYQSMSKAAEHLDLNQSSVSNAMIRLKIELGEVLFLREGRGIKPTAFADEFASQIKDSLATVEAVVANQQHFQPDQTQRTFVVYSNEVMMLMLAPIVAELTQATQCRVEFRETPPIEQRIYDDLSRQKVDAALDLFPRIPSAFQQQAMLRHQGVVIASRHHPRIQGRISQSEYLSEAHVGLRMRRSDLHVVNFLSKQRIPNRKMMCEFSSVMGLMAMCSRSEYLGFVPQEFARQYQDAFELQLLKPPYDFEALESQLIWHRSMSAHSAHQWLREILSTAVKMLN</sequence>
<evidence type="ECO:0000256" key="1">
    <source>
        <dbReference type="ARBA" id="ARBA00009437"/>
    </source>
</evidence>
<protein>
    <submittedName>
        <fullName evidence="6">LysR family transcriptional regulator</fullName>
    </submittedName>
</protein>
<dbReference type="InterPro" id="IPR050389">
    <property type="entry name" value="LysR-type_TF"/>
</dbReference>
<dbReference type="Pfam" id="PF03466">
    <property type="entry name" value="LysR_substrate"/>
    <property type="match status" value="1"/>
</dbReference>
<dbReference type="InterPro" id="IPR036388">
    <property type="entry name" value="WH-like_DNA-bd_sf"/>
</dbReference>
<dbReference type="PROSITE" id="PS50931">
    <property type="entry name" value="HTH_LYSR"/>
    <property type="match status" value="1"/>
</dbReference>
<evidence type="ECO:0000259" key="5">
    <source>
        <dbReference type="PROSITE" id="PS50931"/>
    </source>
</evidence>
<gene>
    <name evidence="6" type="ORF">NAF29_04130</name>
</gene>
<evidence type="ECO:0000256" key="2">
    <source>
        <dbReference type="ARBA" id="ARBA00023015"/>
    </source>
</evidence>
<evidence type="ECO:0000256" key="4">
    <source>
        <dbReference type="ARBA" id="ARBA00023163"/>
    </source>
</evidence>
<dbReference type="InterPro" id="IPR000847">
    <property type="entry name" value="LysR_HTH_N"/>
</dbReference>
<keyword evidence="3" id="KW-0238">DNA-binding</keyword>
<dbReference type="EMBL" id="JAMQGP010000001">
    <property type="protein sequence ID" value="MCM2678864.1"/>
    <property type="molecule type" value="Genomic_DNA"/>
</dbReference>
<name>A0AA42B6M2_9GAMM</name>
<dbReference type="SUPFAM" id="SSF46785">
    <property type="entry name" value="Winged helix' DNA-binding domain"/>
    <property type="match status" value="1"/>
</dbReference>
<dbReference type="GO" id="GO:0003677">
    <property type="term" value="F:DNA binding"/>
    <property type="evidence" value="ECO:0007669"/>
    <property type="project" value="UniProtKB-KW"/>
</dbReference>
<accession>A0AA42B6M2</accession>
<dbReference type="Proteomes" id="UP001165393">
    <property type="component" value="Unassembled WGS sequence"/>
</dbReference>
<keyword evidence="2" id="KW-0805">Transcription regulation</keyword>
<dbReference type="AlphaFoldDB" id="A0AA42B6M2"/>
<comment type="similarity">
    <text evidence="1">Belongs to the LysR transcriptional regulatory family.</text>
</comment>